<gene>
    <name evidence="4" type="primary">LOC108510198</name>
</gene>
<protein>
    <submittedName>
        <fullName evidence="4">Tudor and KH domain-containing protein-like</fullName>
    </submittedName>
</protein>
<keyword evidence="3" id="KW-1185">Reference proteome</keyword>
<dbReference type="AlphaFoldDB" id="A0A6J0JB40"/>
<dbReference type="Pfam" id="PF00567">
    <property type="entry name" value="TUDOR"/>
    <property type="match status" value="1"/>
</dbReference>
<dbReference type="GO" id="GO:0034587">
    <property type="term" value="P:piRNA processing"/>
    <property type="evidence" value="ECO:0007669"/>
    <property type="project" value="TreeGrafter"/>
</dbReference>
<reference evidence="4" key="1">
    <citation type="submission" date="2025-08" db="UniProtKB">
        <authorList>
            <consortium name="RefSeq"/>
        </authorList>
    </citation>
    <scope>IDENTIFICATION</scope>
</reference>
<feature type="compositionally biased region" description="Acidic residues" evidence="1">
    <location>
        <begin position="308"/>
        <end position="324"/>
    </location>
</feature>
<dbReference type="GO" id="GO:0030719">
    <property type="term" value="P:P granule organization"/>
    <property type="evidence" value="ECO:0007669"/>
    <property type="project" value="TreeGrafter"/>
</dbReference>
<dbReference type="Proteomes" id="UP000504624">
    <property type="component" value="Unplaced"/>
</dbReference>
<feature type="non-terminal residue" evidence="4">
    <location>
        <position position="1"/>
    </location>
</feature>
<feature type="region of interest" description="Disordered" evidence="1">
    <location>
        <begin position="372"/>
        <end position="403"/>
    </location>
</feature>
<dbReference type="GO" id="GO:0043186">
    <property type="term" value="C:P granule"/>
    <property type="evidence" value="ECO:0007669"/>
    <property type="project" value="TreeGrafter"/>
</dbReference>
<dbReference type="PANTHER" id="PTHR22948">
    <property type="entry name" value="TUDOR DOMAIN CONTAINING PROTEIN"/>
    <property type="match status" value="1"/>
</dbReference>
<feature type="compositionally biased region" description="Basic and acidic residues" evidence="1">
    <location>
        <begin position="385"/>
        <end position="400"/>
    </location>
</feature>
<feature type="domain" description="Tudor" evidence="2">
    <location>
        <begin position="411"/>
        <end position="478"/>
    </location>
</feature>
<dbReference type="GO" id="GO:0007283">
    <property type="term" value="P:spermatogenesis"/>
    <property type="evidence" value="ECO:0007669"/>
    <property type="project" value="TreeGrafter"/>
</dbReference>
<evidence type="ECO:0000259" key="2">
    <source>
        <dbReference type="Pfam" id="PF00567"/>
    </source>
</evidence>
<accession>A0A6J0JB40</accession>
<feature type="compositionally biased region" description="Acidic residues" evidence="1">
    <location>
        <begin position="372"/>
        <end position="384"/>
    </location>
</feature>
<evidence type="ECO:0000256" key="1">
    <source>
        <dbReference type="SAM" id="MobiDB-lite"/>
    </source>
</evidence>
<evidence type="ECO:0000313" key="4">
    <source>
        <dbReference type="RefSeq" id="XP_017695369.1"/>
    </source>
</evidence>
<dbReference type="InterPro" id="IPR050621">
    <property type="entry name" value="Tudor_domain_containing"/>
</dbReference>
<dbReference type="RefSeq" id="XP_017695369.1">
    <property type="nucleotide sequence ID" value="XM_017839880.1"/>
</dbReference>
<dbReference type="SUPFAM" id="SSF54791">
    <property type="entry name" value="Eukaryotic type KH-domain (KH-domain type I)"/>
    <property type="match status" value="1"/>
</dbReference>
<proteinExistence type="predicted"/>
<name>A0A6J0JB40_9PASS</name>
<dbReference type="InterPro" id="IPR035437">
    <property type="entry name" value="SNase_OB-fold_sf"/>
</dbReference>
<dbReference type="InterPro" id="IPR002999">
    <property type="entry name" value="Tudor"/>
</dbReference>
<dbReference type="Gene3D" id="2.40.50.90">
    <property type="match status" value="2"/>
</dbReference>
<dbReference type="PANTHER" id="PTHR22948:SF18">
    <property type="entry name" value="TUDOR AND KH DOMAIN-CONTAINING PROTEIN"/>
    <property type="match status" value="1"/>
</dbReference>
<evidence type="ECO:0000313" key="3">
    <source>
        <dbReference type="Proteomes" id="UP000504624"/>
    </source>
</evidence>
<dbReference type="Gene3D" id="2.30.30.140">
    <property type="match status" value="1"/>
</dbReference>
<sequence length="633" mass="68232">DTPLGALGALGHPPGGTGSTGDTRFPIVGHPGGTCSPGTPPWLYWERWEHPFSQCGTPWLYWEHWDTPLGALGALGHPLGSLGTPVFLVWDTLAVLGALGHPLGALGTPVFLVWDTLAVLGALGHPPGGTGSTGTPPGIPVNPRFPRFPVPRQLRRETGAQIAVREAEEGEAPEEGALVRIWGSPARACRAKAAVLSLVADCAPVAEELRVPGRALGRIIVAPVQLVHISGTRREVEAAKRLILEKLSEDAAFRRDLAQAAASRCPRKQPLGSRRDPEPLPAGMSEHWEPEWWEGTVPGQRDGSQGTEEPELGNEEPEVGNEEPEVGKEETELGKEEMELGNEETEVGKELEELENGNEEVELGMELKELENGNEELENGNEEPENGKEEPEEPPVEKFEVPSPELSFPAEEPLEVFVSAAESPGHFWVQLLGSRSLQLDKLTREMGHYYGGTHPCPPVSVRPGDIVAAPYPGDGQWYLPSLSPCPLSPGCPLTVRLSPVPPCCPPVSVRPGDIVAAPYPGDGQCSRAGNDWEEAALEAFEGLTGCAQWRPLEAQLCSFCPATPWPRPSLRLFARHHGQVGHSGIPDIPAPFPTFPLVPPPFPTFPVLPPPFRTFPVFPPPFPTFLVLPPPFP</sequence>
<dbReference type="InterPro" id="IPR036612">
    <property type="entry name" value="KH_dom_type_1_sf"/>
</dbReference>
<dbReference type="GO" id="GO:0003723">
    <property type="term" value="F:RNA binding"/>
    <property type="evidence" value="ECO:0007669"/>
    <property type="project" value="InterPro"/>
</dbReference>
<dbReference type="OrthoDB" id="9995375at2759"/>
<feature type="compositionally biased region" description="Basic and acidic residues" evidence="1">
    <location>
        <begin position="325"/>
        <end position="338"/>
    </location>
</feature>
<dbReference type="GeneID" id="108510198"/>
<feature type="region of interest" description="Disordered" evidence="1">
    <location>
        <begin position="260"/>
        <end position="359"/>
    </location>
</feature>
<feature type="non-terminal residue" evidence="4">
    <location>
        <position position="633"/>
    </location>
</feature>
<organism evidence="3 4">
    <name type="scientific">Lepidothrix coronata</name>
    <name type="common">blue-crowned manakin</name>
    <dbReference type="NCBI Taxonomy" id="321398"/>
    <lineage>
        <taxon>Eukaryota</taxon>
        <taxon>Metazoa</taxon>
        <taxon>Chordata</taxon>
        <taxon>Craniata</taxon>
        <taxon>Vertebrata</taxon>
        <taxon>Euteleostomi</taxon>
        <taxon>Archelosauria</taxon>
        <taxon>Archosauria</taxon>
        <taxon>Dinosauria</taxon>
        <taxon>Saurischia</taxon>
        <taxon>Theropoda</taxon>
        <taxon>Coelurosauria</taxon>
        <taxon>Aves</taxon>
        <taxon>Neognathae</taxon>
        <taxon>Neoaves</taxon>
        <taxon>Telluraves</taxon>
        <taxon>Australaves</taxon>
        <taxon>Passeriformes</taxon>
        <taxon>Pipridae</taxon>
        <taxon>Lepidothrix</taxon>
    </lineage>
</organism>